<dbReference type="Gene3D" id="3.40.50.150">
    <property type="entry name" value="Vaccinia Virus protein VP39"/>
    <property type="match status" value="1"/>
</dbReference>
<dbReference type="InterPro" id="IPR029063">
    <property type="entry name" value="SAM-dependent_MTases_sf"/>
</dbReference>
<proteinExistence type="predicted"/>
<keyword evidence="2" id="KW-0489">Methyltransferase</keyword>
<keyword evidence="2" id="KW-0808">Transferase</keyword>
<dbReference type="SUPFAM" id="SSF53335">
    <property type="entry name" value="S-adenosyl-L-methionine-dependent methyltransferases"/>
    <property type="match status" value="1"/>
</dbReference>
<dbReference type="EMBL" id="JBHUKY010000011">
    <property type="protein sequence ID" value="MFD2409022.1"/>
    <property type="molecule type" value="Genomic_DNA"/>
</dbReference>
<keyword evidence="3" id="KW-1185">Reference proteome</keyword>
<gene>
    <name evidence="2" type="ORF">ACFSX3_04030</name>
</gene>
<dbReference type="PANTHER" id="PTHR43861:SF1">
    <property type="entry name" value="TRANS-ACONITATE 2-METHYLTRANSFERASE"/>
    <property type="match status" value="1"/>
</dbReference>
<dbReference type="PANTHER" id="PTHR43861">
    <property type="entry name" value="TRANS-ACONITATE 2-METHYLTRANSFERASE-RELATED"/>
    <property type="match status" value="1"/>
</dbReference>
<dbReference type="RefSeq" id="WP_209991999.1">
    <property type="nucleotide sequence ID" value="NZ_JBHSVQ010000001.1"/>
</dbReference>
<dbReference type="GO" id="GO:0032259">
    <property type="term" value="P:methylation"/>
    <property type="evidence" value="ECO:0007669"/>
    <property type="project" value="UniProtKB-KW"/>
</dbReference>
<feature type="domain" description="Methyltransferase type 12" evidence="1">
    <location>
        <begin position="42"/>
        <end position="130"/>
    </location>
</feature>
<reference evidence="3" key="1">
    <citation type="journal article" date="2019" name="Int. J. Syst. Evol. Microbiol.">
        <title>The Global Catalogue of Microorganisms (GCM) 10K type strain sequencing project: providing services to taxonomists for standard genome sequencing and annotation.</title>
        <authorList>
            <consortium name="The Broad Institute Genomics Platform"/>
            <consortium name="The Broad Institute Genome Sequencing Center for Infectious Disease"/>
            <person name="Wu L."/>
            <person name="Ma J."/>
        </authorList>
    </citation>
    <scope>NUCLEOTIDE SEQUENCE [LARGE SCALE GENOMIC DNA]</scope>
    <source>
        <strain evidence="3">CCM 8725</strain>
    </source>
</reference>
<dbReference type="GO" id="GO:0008168">
    <property type="term" value="F:methyltransferase activity"/>
    <property type="evidence" value="ECO:0007669"/>
    <property type="project" value="UniProtKB-KW"/>
</dbReference>
<accession>A0ABW5F5D7</accession>
<organism evidence="2 3">
    <name type="scientific">Paenibacillus rhizoplanae</name>
    <dbReference type="NCBI Taxonomy" id="1917181"/>
    <lineage>
        <taxon>Bacteria</taxon>
        <taxon>Bacillati</taxon>
        <taxon>Bacillota</taxon>
        <taxon>Bacilli</taxon>
        <taxon>Bacillales</taxon>
        <taxon>Paenibacillaceae</taxon>
        <taxon>Paenibacillus</taxon>
    </lineage>
</organism>
<dbReference type="Pfam" id="PF08242">
    <property type="entry name" value="Methyltransf_12"/>
    <property type="match status" value="1"/>
</dbReference>
<name>A0ABW5F5D7_9BACL</name>
<protein>
    <submittedName>
        <fullName evidence="2">Class I SAM-dependent methyltransferase</fullName>
    </submittedName>
</protein>
<comment type="caution">
    <text evidence="2">The sequence shown here is derived from an EMBL/GenBank/DDBJ whole genome shotgun (WGS) entry which is preliminary data.</text>
</comment>
<evidence type="ECO:0000313" key="3">
    <source>
        <dbReference type="Proteomes" id="UP001597448"/>
    </source>
</evidence>
<dbReference type="InterPro" id="IPR013217">
    <property type="entry name" value="Methyltransf_12"/>
</dbReference>
<evidence type="ECO:0000313" key="2">
    <source>
        <dbReference type="EMBL" id="MFD2409022.1"/>
    </source>
</evidence>
<evidence type="ECO:0000259" key="1">
    <source>
        <dbReference type="Pfam" id="PF08242"/>
    </source>
</evidence>
<sequence>MTHSTSNNQWQADTYDHKLDFVSKMGGDVLSLLQPQPGERVLDIGCGTADLTAKIAAAGAVTVGIDLSPEMIARGSDKYPHLNLSAQNAYTYRAAQPFDAVFSNAALHWMKDAHAVAVTVASALRDGGRFVAEFGGYRNVAALVSATERTLTAHGYDPQGRNPWYFPTIGQYAAVLEEHGFLVTLAQHFERPTPLHGESGVRDWLDMMADDFFYDVSAEHKAAIYQAVEDQLRPEHYRQGQSIADYRRLRVCAVKQAD</sequence>
<dbReference type="Proteomes" id="UP001597448">
    <property type="component" value="Unassembled WGS sequence"/>
</dbReference>
<dbReference type="CDD" id="cd02440">
    <property type="entry name" value="AdoMet_MTases"/>
    <property type="match status" value="1"/>
</dbReference>